<organism evidence="2 3">
    <name type="scientific">Poritiphilus flavus</name>
    <dbReference type="NCBI Taxonomy" id="2697053"/>
    <lineage>
        <taxon>Bacteria</taxon>
        <taxon>Pseudomonadati</taxon>
        <taxon>Bacteroidota</taxon>
        <taxon>Flavobacteriia</taxon>
        <taxon>Flavobacteriales</taxon>
        <taxon>Flavobacteriaceae</taxon>
        <taxon>Poritiphilus</taxon>
    </lineage>
</organism>
<accession>A0A6L9EJT1</accession>
<proteinExistence type="predicted"/>
<gene>
    <name evidence="2" type="ORF">GTQ38_20785</name>
</gene>
<name>A0A6L9EJT1_9FLAO</name>
<dbReference type="NCBIfam" id="TIGR01643">
    <property type="entry name" value="YD_repeat_2x"/>
    <property type="match status" value="1"/>
</dbReference>
<evidence type="ECO:0000313" key="3">
    <source>
        <dbReference type="Proteomes" id="UP000475249"/>
    </source>
</evidence>
<keyword evidence="1" id="KW-0732">Signal</keyword>
<dbReference type="RefSeq" id="WP_161437507.1">
    <property type="nucleotide sequence ID" value="NZ_WXYO01000011.1"/>
</dbReference>
<dbReference type="AlphaFoldDB" id="A0A6L9EJT1"/>
<evidence type="ECO:0008006" key="4">
    <source>
        <dbReference type="Google" id="ProtNLM"/>
    </source>
</evidence>
<feature type="chain" id="PRO_5026721010" description="YD repeat-containing protein" evidence="1">
    <location>
        <begin position="29"/>
        <end position="1169"/>
    </location>
</feature>
<dbReference type="Proteomes" id="UP000475249">
    <property type="component" value="Unassembled WGS sequence"/>
</dbReference>
<dbReference type="InterPro" id="IPR031325">
    <property type="entry name" value="RHS_repeat"/>
</dbReference>
<dbReference type="Gene3D" id="2.180.10.10">
    <property type="entry name" value="RHS repeat-associated core"/>
    <property type="match status" value="1"/>
</dbReference>
<feature type="signal peptide" evidence="1">
    <location>
        <begin position="1"/>
        <end position="28"/>
    </location>
</feature>
<evidence type="ECO:0000313" key="2">
    <source>
        <dbReference type="EMBL" id="NAS14459.1"/>
    </source>
</evidence>
<keyword evidence="3" id="KW-1185">Reference proteome</keyword>
<sequence length="1169" mass="130116">MTINANRKRTEIFTVLLFLLLTSSFSQQSTFDLPNYHPVSPNAASLGKFGLYPVNKSLGTANVNIPIYTLSERGLTVPINLNYNTSGIRLNDLASWVGLGWSLDAGGAIVRNVKGLPDKTYNSNIPNLQNAAFSQTNYNYLLGATNGLRDTAPDQYVLNALGRTATFYFDQNKGFKAVFEDGSPIEISVVSADEIHAILEDGTLLIFGKEKDGTLATEVTNHHNASYTFDYISAWYLTSLVSQDRQQSISFEYKSLGKQSGYSEPASETIYIDGSFLPSVAHLYLKAAYQELVVTSRKFLEKIVFNNGHIDFESSLGRTDLADDYQLDAIKIYTNDDTANGKLIDQFHFNYDYFQRSGGNFSRDYDNAPIFFDSTKQTNSRTKALKLTSVYRGASISSGEVHHFSYKATTLPERCTTAQDSWGYPNDNTGTLLPQTQVWLKGTIGSTLYTIGNGNRSTDEDSMKAAILKKITYPTGGYTIFEFEANRLTTSDIVYAAKSSSATAYGSECTDPGYPHLEETTFTIPQGAKNIKLHIDMSPVLYQGSSISYLALDNKYFYRPTPSSISGSPSDSSDGWTETIHLPFGSNLGDVLNPVPFESGTHVLKAFDSGYGPFAAYPCSRMGITITWDEPNGTQEVEKLVGGLRVKSISNYDGNSVNPVLVKKFEYETPDLIHPEENRGYQRTIILDPNFSLNPVVSTSPHFNNNLGGEPVISYEKVTEYEYDLSSATKNGKTISYYENVPRWRTLNSLVGPETFRHSEYSWSYFYSQALSNGDTWSLMAQQMLQDALGGPGQFSFYESTSWKRNKLKSEEKYKTENGIDVILSKIENIYETIETNKIYSNYVFTPYGSPYPSWQVPDYSPYDQGTDLSSIQFCYQIGEIETGRRVLKQTTESLYDNSGQNPLTTVTQYFYDNLTHKQPTKTIVQTSQGNVVETITSYPDDILTTASLGQPNLDAAGLSAINKLKKPSSTNLSSLHRITEPIQVKKLIKDSDGVVLSSTVRRTDYVDKGNNLVLPKAVRSLKGTYNSSSNPMEERIIYSQYDNHGNILEIKKSDGTPVSYIWGFNKMFPVAVAENASYTQVATVLNGIAGLDLNTNGLTEAQATTLRSNLPGAMVTTYTYDLLVGVTSITDPRGNTTYYSYDDFNRLKEVRDADNKLLSDYQYHYKGQ</sequence>
<dbReference type="Pfam" id="PF05593">
    <property type="entry name" value="RHS_repeat"/>
    <property type="match status" value="1"/>
</dbReference>
<dbReference type="InterPro" id="IPR006530">
    <property type="entry name" value="YD"/>
</dbReference>
<comment type="caution">
    <text evidence="2">The sequence shown here is derived from an EMBL/GenBank/DDBJ whole genome shotgun (WGS) entry which is preliminary data.</text>
</comment>
<evidence type="ECO:0000256" key="1">
    <source>
        <dbReference type="SAM" id="SignalP"/>
    </source>
</evidence>
<reference evidence="2 3" key="1">
    <citation type="submission" date="2020-01" db="EMBL/GenBank/DDBJ databases">
        <title>Bacteria diversity of Porities sp.</title>
        <authorList>
            <person name="Wang G."/>
        </authorList>
    </citation>
    <scope>NUCLEOTIDE SEQUENCE [LARGE SCALE GENOMIC DNA]</scope>
    <source>
        <strain evidence="2 3">R33</strain>
    </source>
</reference>
<protein>
    <recommendedName>
        <fullName evidence="4">YD repeat-containing protein</fullName>
    </recommendedName>
</protein>
<dbReference type="EMBL" id="WXYO01000011">
    <property type="protein sequence ID" value="NAS14459.1"/>
    <property type="molecule type" value="Genomic_DNA"/>
</dbReference>